<dbReference type="SUPFAM" id="SSF53955">
    <property type="entry name" value="Lysozyme-like"/>
    <property type="match status" value="1"/>
</dbReference>
<keyword evidence="4" id="KW-0732">Signal</keyword>
<organism evidence="6 7">
    <name type="scientific">Streptomyces axinellae</name>
    <dbReference type="NCBI Taxonomy" id="552788"/>
    <lineage>
        <taxon>Bacteria</taxon>
        <taxon>Bacillati</taxon>
        <taxon>Actinomycetota</taxon>
        <taxon>Actinomycetes</taxon>
        <taxon>Kitasatosporales</taxon>
        <taxon>Streptomycetaceae</taxon>
        <taxon>Streptomyces</taxon>
    </lineage>
</organism>
<dbReference type="Pfam" id="PF06737">
    <property type="entry name" value="Transglycosylas"/>
    <property type="match status" value="1"/>
</dbReference>
<evidence type="ECO:0000313" key="6">
    <source>
        <dbReference type="EMBL" id="GAA2619340.1"/>
    </source>
</evidence>
<comment type="caution">
    <text evidence="6">The sequence shown here is derived from an EMBL/GenBank/DDBJ whole genome shotgun (WGS) entry which is preliminary data.</text>
</comment>
<feature type="domain" description="LysM" evidence="5">
    <location>
        <begin position="275"/>
        <end position="324"/>
    </location>
</feature>
<dbReference type="RefSeq" id="WP_344567248.1">
    <property type="nucleotide sequence ID" value="NZ_BAAARJ010000011.1"/>
</dbReference>
<gene>
    <name evidence="6" type="primary">rpfC</name>
    <name evidence="6" type="ORF">GCM10009863_36610</name>
</gene>
<keyword evidence="7" id="KW-1185">Reference proteome</keyword>
<name>A0ABN3Q8J2_9ACTN</name>
<evidence type="ECO:0000256" key="3">
    <source>
        <dbReference type="SAM" id="MobiDB-lite"/>
    </source>
</evidence>
<dbReference type="PANTHER" id="PTHR34700:SF4">
    <property type="entry name" value="PHAGE-LIKE ELEMENT PBSX PROTEIN XKDP"/>
    <property type="match status" value="1"/>
</dbReference>
<evidence type="ECO:0000259" key="5">
    <source>
        <dbReference type="PROSITE" id="PS51782"/>
    </source>
</evidence>
<comment type="similarity">
    <text evidence="1">Belongs to the transglycosylase family. Rpf subfamily.</text>
</comment>
<dbReference type="Gene3D" id="3.10.350.10">
    <property type="entry name" value="LysM domain"/>
    <property type="match status" value="1"/>
</dbReference>
<dbReference type="PROSITE" id="PS51782">
    <property type="entry name" value="LYSM"/>
    <property type="match status" value="1"/>
</dbReference>
<feature type="compositionally biased region" description="Basic and acidic residues" evidence="3">
    <location>
        <begin position="244"/>
        <end position="271"/>
    </location>
</feature>
<dbReference type="PANTHER" id="PTHR34700">
    <property type="entry name" value="POTASSIUM BINDING PROTEIN KBP"/>
    <property type="match status" value="1"/>
</dbReference>
<protein>
    <submittedName>
        <fullName evidence="6">Resuscitation-promoting factor protein RpfC</fullName>
    </submittedName>
</protein>
<dbReference type="CDD" id="cd13925">
    <property type="entry name" value="RPF"/>
    <property type="match status" value="1"/>
</dbReference>
<dbReference type="CDD" id="cd00118">
    <property type="entry name" value="LysM"/>
    <property type="match status" value="1"/>
</dbReference>
<sequence length="324" mass="34062">MRSGNGRHRRPRQAPAFVVTAGVTGAGIALPLLGATGAHAADAATWDRVAQCASDGIWSAKGSDGHYGGLQLSQEMWDQYGGTSFAERPDLASRSQQIAVAEKILQARGTEAFGDCADSADLDQAQGTPDVDPGSGYPAPAPSEDHASGEDAPGKESLDPDEHDSKPDDSKSGKPDDSSSDGSKSNKQNKPNKQNKQNKPDDGPSSKLPSDAAEGPVTPENPDETANPSDSAKPSAPGKGKHRGSPEDDHASRGDHPSDSDRASRDDDRAHRTPAKHRVQPGDSLSQIAADEDVRGGWPELYERNKDEVGPDPDLIHPGQTLRL</sequence>
<dbReference type="EMBL" id="BAAARJ010000011">
    <property type="protein sequence ID" value="GAA2619340.1"/>
    <property type="molecule type" value="Genomic_DNA"/>
</dbReference>
<dbReference type="InterPro" id="IPR052196">
    <property type="entry name" value="Bact_Kbp"/>
</dbReference>
<feature type="signal peptide" evidence="4">
    <location>
        <begin position="1"/>
        <end position="40"/>
    </location>
</feature>
<dbReference type="SUPFAM" id="SSF54106">
    <property type="entry name" value="LysM domain"/>
    <property type="match status" value="1"/>
</dbReference>
<proteinExistence type="inferred from homology"/>
<feature type="chain" id="PRO_5046571629" evidence="4">
    <location>
        <begin position="41"/>
        <end position="324"/>
    </location>
</feature>
<feature type="compositionally biased region" description="Basic and acidic residues" evidence="3">
    <location>
        <begin position="143"/>
        <end position="177"/>
    </location>
</feature>
<evidence type="ECO:0000313" key="7">
    <source>
        <dbReference type="Proteomes" id="UP001501447"/>
    </source>
</evidence>
<dbReference type="Pfam" id="PF01476">
    <property type="entry name" value="LysM"/>
    <property type="match status" value="1"/>
</dbReference>
<feature type="compositionally biased region" description="Low complexity" evidence="3">
    <location>
        <begin position="180"/>
        <end position="197"/>
    </location>
</feature>
<dbReference type="InterPro" id="IPR023346">
    <property type="entry name" value="Lysozyme-like_dom_sf"/>
</dbReference>
<reference evidence="6 7" key="1">
    <citation type="journal article" date="2019" name="Int. J. Syst. Evol. Microbiol.">
        <title>The Global Catalogue of Microorganisms (GCM) 10K type strain sequencing project: providing services to taxonomists for standard genome sequencing and annotation.</title>
        <authorList>
            <consortium name="The Broad Institute Genomics Platform"/>
            <consortium name="The Broad Institute Genome Sequencing Center for Infectious Disease"/>
            <person name="Wu L."/>
            <person name="Ma J."/>
        </authorList>
    </citation>
    <scope>NUCLEOTIDE SEQUENCE [LARGE SCALE GENOMIC DNA]</scope>
    <source>
        <strain evidence="6 7">JCM 16373</strain>
    </source>
</reference>
<accession>A0ABN3Q8J2</accession>
<evidence type="ECO:0000256" key="1">
    <source>
        <dbReference type="ARBA" id="ARBA00010830"/>
    </source>
</evidence>
<keyword evidence="2" id="KW-0378">Hydrolase</keyword>
<evidence type="ECO:0000256" key="2">
    <source>
        <dbReference type="ARBA" id="ARBA00022801"/>
    </source>
</evidence>
<evidence type="ECO:0000256" key="4">
    <source>
        <dbReference type="SAM" id="SignalP"/>
    </source>
</evidence>
<dbReference type="Gene3D" id="1.10.530.10">
    <property type="match status" value="1"/>
</dbReference>
<dbReference type="InterPro" id="IPR018392">
    <property type="entry name" value="LysM"/>
</dbReference>
<feature type="region of interest" description="Disordered" evidence="3">
    <location>
        <begin position="120"/>
        <end position="324"/>
    </location>
</feature>
<dbReference type="Proteomes" id="UP001501447">
    <property type="component" value="Unassembled WGS sequence"/>
</dbReference>
<dbReference type="InterPro" id="IPR010618">
    <property type="entry name" value="RPF"/>
</dbReference>
<dbReference type="InterPro" id="IPR036779">
    <property type="entry name" value="LysM_dom_sf"/>
</dbReference>